<evidence type="ECO:0000256" key="7">
    <source>
        <dbReference type="HAMAP-Rule" id="MF_02090"/>
    </source>
</evidence>
<gene>
    <name evidence="7" type="primary">nadE</name>
    <name evidence="11" type="ORF">A176_007707</name>
</gene>
<dbReference type="OrthoDB" id="9799210at2"/>
<evidence type="ECO:0000256" key="4">
    <source>
        <dbReference type="ARBA" id="ARBA00022741"/>
    </source>
</evidence>
<dbReference type="GO" id="GO:0008795">
    <property type="term" value="F:NAD+ synthase activity"/>
    <property type="evidence" value="ECO:0007669"/>
    <property type="project" value="UniProtKB-UniRule"/>
</dbReference>
<comment type="function">
    <text evidence="7">Catalyzes the ATP-dependent amidation of deamido-NAD to form NAD. Uses L-glutamine as a nitrogen source.</text>
</comment>
<evidence type="ECO:0000256" key="5">
    <source>
        <dbReference type="ARBA" id="ARBA00022840"/>
    </source>
</evidence>
<dbReference type="InterPro" id="IPR003010">
    <property type="entry name" value="C-N_Hydrolase"/>
</dbReference>
<dbReference type="eggNOG" id="COG0388">
    <property type="taxonomic scope" value="Bacteria"/>
</dbReference>
<reference evidence="11 12" key="1">
    <citation type="journal article" date="2016" name="PLoS ONE">
        <title>Complete Genome Sequence and Comparative Genomics of a Novel Myxobacterium Myxococcus hansupus.</title>
        <authorList>
            <person name="Sharma G."/>
            <person name="Narwani T."/>
            <person name="Subramanian S."/>
        </authorList>
    </citation>
    <scope>NUCLEOTIDE SEQUENCE [LARGE SCALE GENOMIC DNA]</scope>
    <source>
        <strain evidence="12">mixupus</strain>
    </source>
</reference>
<evidence type="ECO:0000256" key="9">
    <source>
        <dbReference type="RuleBase" id="RU003811"/>
    </source>
</evidence>
<dbReference type="Proteomes" id="UP000009026">
    <property type="component" value="Chromosome"/>
</dbReference>
<dbReference type="GO" id="GO:0009435">
    <property type="term" value="P:NAD+ biosynthetic process"/>
    <property type="evidence" value="ECO:0007669"/>
    <property type="project" value="UniProtKB-UniRule"/>
</dbReference>
<feature type="active site" description="Proton acceptor; for glutaminase activity" evidence="7">
    <location>
        <position position="44"/>
    </location>
</feature>
<dbReference type="RefSeq" id="WP_002637988.1">
    <property type="nucleotide sequence ID" value="NZ_CP012109.1"/>
</dbReference>
<comment type="similarity">
    <text evidence="2 7 8">In the C-terminal section; belongs to the NAD synthetase family.</text>
</comment>
<dbReference type="GO" id="GO:0005737">
    <property type="term" value="C:cytoplasm"/>
    <property type="evidence" value="ECO:0007669"/>
    <property type="project" value="InterPro"/>
</dbReference>
<feature type="active site" description="Nucleophile; for glutaminase activity" evidence="7">
    <location>
        <position position="161"/>
    </location>
</feature>
<dbReference type="GO" id="GO:0005524">
    <property type="term" value="F:ATP binding"/>
    <property type="evidence" value="ECO:0007669"/>
    <property type="project" value="UniProtKB-UniRule"/>
</dbReference>
<dbReference type="GO" id="GO:0004359">
    <property type="term" value="F:glutaminase activity"/>
    <property type="evidence" value="ECO:0007669"/>
    <property type="project" value="InterPro"/>
</dbReference>
<dbReference type="CDD" id="cd00553">
    <property type="entry name" value="NAD_synthase"/>
    <property type="match status" value="1"/>
</dbReference>
<dbReference type="InterPro" id="IPR014729">
    <property type="entry name" value="Rossmann-like_a/b/a_fold"/>
</dbReference>
<dbReference type="AlphaFoldDB" id="A0A0H4XAT1"/>
<feature type="binding site" evidence="7">
    <location>
        <position position="595"/>
    </location>
    <ligand>
        <name>deamido-NAD(+)</name>
        <dbReference type="ChEBI" id="CHEBI:58437"/>
        <note>ligand shared between two neighboring subunits</note>
    </ligand>
</feature>
<evidence type="ECO:0000313" key="11">
    <source>
        <dbReference type="EMBL" id="AKQ70795.1"/>
    </source>
</evidence>
<organism evidence="11 12">
    <name type="scientific">Pseudomyxococcus hansupus</name>
    <dbReference type="NCBI Taxonomy" id="1297742"/>
    <lineage>
        <taxon>Bacteria</taxon>
        <taxon>Pseudomonadati</taxon>
        <taxon>Myxococcota</taxon>
        <taxon>Myxococcia</taxon>
        <taxon>Myxococcales</taxon>
        <taxon>Cystobacterineae</taxon>
        <taxon>Myxococcaceae</taxon>
        <taxon>Pseudomyxococcus</taxon>
    </lineage>
</organism>
<dbReference type="CDD" id="cd07570">
    <property type="entry name" value="GAT_Gln-NAD-synth"/>
    <property type="match status" value="1"/>
</dbReference>
<feature type="binding site" evidence="7">
    <location>
        <position position="474"/>
    </location>
    <ligand>
        <name>deamido-NAD(+)</name>
        <dbReference type="ChEBI" id="CHEBI:58437"/>
        <note>ligand shared between two neighboring subunits</note>
    </ligand>
</feature>
<dbReference type="GO" id="GO:0003952">
    <property type="term" value="F:NAD+ synthase (glutamine-hydrolyzing) activity"/>
    <property type="evidence" value="ECO:0007669"/>
    <property type="project" value="UniProtKB-UniRule"/>
</dbReference>
<keyword evidence="6 7" id="KW-0520">NAD</keyword>
<dbReference type="STRING" id="1297742.A176_007707"/>
<dbReference type="Gene3D" id="3.60.110.10">
    <property type="entry name" value="Carbon-nitrogen hydrolase"/>
    <property type="match status" value="1"/>
</dbReference>
<dbReference type="PANTHER" id="PTHR23090">
    <property type="entry name" value="NH 3 /GLUTAMINE-DEPENDENT NAD + SYNTHETASE"/>
    <property type="match status" value="1"/>
</dbReference>
<keyword evidence="5 7" id="KW-0067">ATP-binding</keyword>
<keyword evidence="3 7" id="KW-0436">Ligase</keyword>
<feature type="binding site" evidence="7">
    <location>
        <begin position="354"/>
        <end position="361"/>
    </location>
    <ligand>
        <name>ATP</name>
        <dbReference type="ChEBI" id="CHEBI:30616"/>
    </ligand>
</feature>
<evidence type="ECO:0000256" key="2">
    <source>
        <dbReference type="ARBA" id="ARBA00007145"/>
    </source>
</evidence>
<comment type="catalytic activity">
    <reaction evidence="7 8">
        <text>deamido-NAD(+) + L-glutamine + ATP + H2O = L-glutamate + AMP + diphosphate + NAD(+) + H(+)</text>
        <dbReference type="Rhea" id="RHEA:24384"/>
        <dbReference type="ChEBI" id="CHEBI:15377"/>
        <dbReference type="ChEBI" id="CHEBI:15378"/>
        <dbReference type="ChEBI" id="CHEBI:29985"/>
        <dbReference type="ChEBI" id="CHEBI:30616"/>
        <dbReference type="ChEBI" id="CHEBI:33019"/>
        <dbReference type="ChEBI" id="CHEBI:57540"/>
        <dbReference type="ChEBI" id="CHEBI:58359"/>
        <dbReference type="ChEBI" id="CHEBI:58437"/>
        <dbReference type="ChEBI" id="CHEBI:456215"/>
        <dbReference type="EC" id="6.3.5.1"/>
    </reaction>
</comment>
<evidence type="ECO:0000313" key="12">
    <source>
        <dbReference type="Proteomes" id="UP000009026"/>
    </source>
</evidence>
<accession>A0A0H4XAT1</accession>
<dbReference type="SUPFAM" id="SSF52402">
    <property type="entry name" value="Adenine nucleotide alpha hydrolases-like"/>
    <property type="match status" value="1"/>
</dbReference>
<evidence type="ECO:0000256" key="1">
    <source>
        <dbReference type="ARBA" id="ARBA00005188"/>
    </source>
</evidence>
<dbReference type="PROSITE" id="PS50263">
    <property type="entry name" value="CN_HYDROLASE"/>
    <property type="match status" value="1"/>
</dbReference>
<dbReference type="EMBL" id="CP012109">
    <property type="protein sequence ID" value="AKQ70795.1"/>
    <property type="molecule type" value="Genomic_DNA"/>
</dbReference>
<dbReference type="PANTHER" id="PTHR23090:SF9">
    <property type="entry name" value="GLUTAMINE-DEPENDENT NAD(+) SYNTHETASE"/>
    <property type="match status" value="1"/>
</dbReference>
<evidence type="ECO:0000256" key="3">
    <source>
        <dbReference type="ARBA" id="ARBA00022598"/>
    </source>
</evidence>
<dbReference type="PIRSF" id="PIRSF006630">
    <property type="entry name" value="NADS_GAT"/>
    <property type="match status" value="1"/>
</dbReference>
<dbReference type="eggNOG" id="COG0171">
    <property type="taxonomic scope" value="Bacteria"/>
</dbReference>
<protein>
    <recommendedName>
        <fullName evidence="7 8">Glutamine-dependent NAD(+) synthetase</fullName>
        <ecNumber evidence="7 8">6.3.5.1</ecNumber>
    </recommendedName>
    <alternativeName>
        <fullName evidence="7 8">NAD(+) synthase [glutamine-hydrolyzing]</fullName>
    </alternativeName>
</protein>
<dbReference type="NCBIfam" id="TIGR00552">
    <property type="entry name" value="nadE"/>
    <property type="match status" value="1"/>
</dbReference>
<dbReference type="PATRIC" id="fig|1297742.4.peg.7842"/>
<dbReference type="Pfam" id="PF02540">
    <property type="entry name" value="NAD_synthase"/>
    <property type="match status" value="1"/>
</dbReference>
<feature type="domain" description="CN hydrolase" evidence="10">
    <location>
        <begin position="4"/>
        <end position="259"/>
    </location>
</feature>
<dbReference type="InterPro" id="IPR014445">
    <property type="entry name" value="Gln-dep_NAD_synthase"/>
</dbReference>
<dbReference type="EC" id="6.3.5.1" evidence="7 8"/>
<evidence type="ECO:0000259" key="10">
    <source>
        <dbReference type="PROSITE" id="PS50263"/>
    </source>
</evidence>
<feature type="binding site" evidence="7">
    <location>
        <position position="445"/>
    </location>
    <ligand>
        <name>deamido-NAD(+)</name>
        <dbReference type="ChEBI" id="CHEBI:58437"/>
        <note>ligand shared between two neighboring subunits</note>
    </ligand>
</feature>
<dbReference type="HAMAP" id="MF_02090">
    <property type="entry name" value="NadE_glutamine_dep"/>
    <property type="match status" value="1"/>
</dbReference>
<dbReference type="UniPathway" id="UPA00253">
    <property type="reaction ID" value="UER00334"/>
</dbReference>
<keyword evidence="12" id="KW-1185">Reference proteome</keyword>
<name>A0A0H4XAT1_9BACT</name>
<dbReference type="SUPFAM" id="SSF56317">
    <property type="entry name" value="Carbon-nitrogen hydrolase"/>
    <property type="match status" value="1"/>
</dbReference>
<comment type="pathway">
    <text evidence="1 7 8">Cofactor biosynthesis; NAD(+) biosynthesis; NAD(+) from deamido-NAD(+) (L-Gln route): step 1/1.</text>
</comment>
<proteinExistence type="inferred from homology"/>
<sequence>MRLVKLGLASVNTTVGAFTRNTDKALAQAGKMAADGVTVGVFQEQVIAGYPAEDMVQWQGFMDRQWPELERFARETASLSTVFVVGVGIAHQGLRLNCAAVVAGGRILGLVPKEKLPTYSVFYEARTFGRGQAGMAEVHRGVPLGDYLFRFDFGVVSPEVCEDIWSADGPMRRRTYSGAELVVNLSASPFRLGFVETRRELIATRAADHQCTIAYCNAVGSNDGLIFDGGGFLNQNGRHVMETPRFQEGYAAAVVDLDRTLRLRAEATTWRVDRESWLAAGGQEVPVLDCTEAVRTRRDALTYPVPAHRSFFLPSPDTRRGAREALCEDILDALSLGVGDYFEKTRAFKVLGIALSGGRDSLLTLLIAHRYAKRARPENPGSLIQAFYMPSRFSSDATRDAAETMARELGVAFQVVSIDEAFERERAVAQTMLGGKEVTPITEQNIQARLRAQRMWNWSNSCGGLFLQTGNMSEKSVGYTTIGGDLMGALAVIANVPKTVVMYLLDYLQNTTGYEGIRKVLAKPAGPELAHDQVGEDELMPFPILDACFYLYGSEKLTPAEILQALTAMFPEVESARLGGYVEKFVRLFQQSIYKWVQSPLSLHIGNLDLDRERALQLPVVTSAEWMRPG</sequence>
<feature type="binding site" evidence="7">
    <location>
        <position position="469"/>
    </location>
    <ligand>
        <name>ATP</name>
        <dbReference type="ChEBI" id="CHEBI:30616"/>
    </ligand>
</feature>
<dbReference type="InterPro" id="IPR036526">
    <property type="entry name" value="C-N_Hydrolase_sf"/>
</dbReference>
<dbReference type="InterPro" id="IPR003694">
    <property type="entry name" value="NAD_synthase"/>
</dbReference>
<comment type="similarity">
    <text evidence="9">Belongs to the NAD synthetase family.</text>
</comment>
<feature type="binding site" evidence="7">
    <location>
        <position position="119"/>
    </location>
    <ligand>
        <name>L-glutamine</name>
        <dbReference type="ChEBI" id="CHEBI:58359"/>
    </ligand>
</feature>
<evidence type="ECO:0000256" key="6">
    <source>
        <dbReference type="ARBA" id="ARBA00023027"/>
    </source>
</evidence>
<evidence type="ECO:0000256" key="8">
    <source>
        <dbReference type="PIRNR" id="PIRNR006630"/>
    </source>
</evidence>
<feature type="active site" description="For glutaminase activity" evidence="7">
    <location>
        <position position="113"/>
    </location>
</feature>
<keyword evidence="4 7" id="KW-0547">Nucleotide-binding</keyword>
<comment type="caution">
    <text evidence="7">Lacks conserved residue(s) required for the propagation of feature annotation.</text>
</comment>
<dbReference type="KEGG" id="mym:A176_007707"/>
<feature type="binding site" evidence="7">
    <location>
        <position position="188"/>
    </location>
    <ligand>
        <name>L-glutamine</name>
        <dbReference type="ChEBI" id="CHEBI:58359"/>
    </ligand>
</feature>
<dbReference type="Pfam" id="PF00795">
    <property type="entry name" value="CN_hydrolase"/>
    <property type="match status" value="1"/>
</dbReference>
<dbReference type="Gene3D" id="3.40.50.620">
    <property type="entry name" value="HUPs"/>
    <property type="match status" value="1"/>
</dbReference>
<dbReference type="InterPro" id="IPR022310">
    <property type="entry name" value="NAD/GMP_synthase"/>
</dbReference>